<dbReference type="Proteomes" id="UP000018144">
    <property type="component" value="Unassembled WGS sequence"/>
</dbReference>
<sequence>MPPKSNNPNFHTPAIGRNLVNQRSKVGVTGAINPAGNMPSNVTCYICKKSKPLDQYAKRQVQRFQDTIHNPYAPTGRTKKDPKVTCRDCTPQQTTELRCCVCEKVKGLSHFAKNQRRSRTEARCIVCLTGVLEIEPDDPNFVDGANSGDDNDDDQSHDDESEDDDEGDFDDASDAEDEKPKPPRVSVPGYVRSGAENRVPPKTDNWGRPKKQNRTLPKQENFDSFDDEEDITPAPRRTEDAWEGVSAAGRGRGRGAPARQPIVPVSYANVSNSRALNNSMYGGSSTPLAGSSVAPTTTTTTGRGSGRGGWAKPVKQTSAKYSSTEIRESSVWDKYARDLTNERDVGKQTNLSKKKKKKQTIDDGEDWD</sequence>
<keyword evidence="4" id="KW-1185">Reference proteome</keyword>
<dbReference type="EMBL" id="HF935724">
    <property type="protein sequence ID" value="CCX32158.1"/>
    <property type="molecule type" value="Genomic_DNA"/>
</dbReference>
<organism evidence="3 4">
    <name type="scientific">Pyronema omphalodes (strain CBS 100304)</name>
    <name type="common">Pyronema confluens</name>
    <dbReference type="NCBI Taxonomy" id="1076935"/>
    <lineage>
        <taxon>Eukaryota</taxon>
        <taxon>Fungi</taxon>
        <taxon>Dikarya</taxon>
        <taxon>Ascomycota</taxon>
        <taxon>Pezizomycotina</taxon>
        <taxon>Pezizomycetes</taxon>
        <taxon>Pezizales</taxon>
        <taxon>Pyronemataceae</taxon>
        <taxon>Pyronema</taxon>
    </lineage>
</organism>
<name>U4LJM9_PYROM</name>
<feature type="domain" description="Stc1" evidence="2">
    <location>
        <begin position="44"/>
        <end position="128"/>
    </location>
</feature>
<feature type="region of interest" description="Disordered" evidence="1">
    <location>
        <begin position="136"/>
        <end position="263"/>
    </location>
</feature>
<feature type="region of interest" description="Disordered" evidence="1">
    <location>
        <begin position="340"/>
        <end position="368"/>
    </location>
</feature>
<feature type="region of interest" description="Disordered" evidence="1">
    <location>
        <begin position="275"/>
        <end position="327"/>
    </location>
</feature>
<dbReference type="AlphaFoldDB" id="U4LJM9"/>
<gene>
    <name evidence="3" type="ORF">PCON_12428</name>
</gene>
<feature type="compositionally biased region" description="Polar residues" evidence="1">
    <location>
        <begin position="315"/>
        <end position="324"/>
    </location>
</feature>
<reference evidence="3 4" key="1">
    <citation type="journal article" date="2013" name="PLoS Genet.">
        <title>The genome and development-dependent transcriptomes of Pyronema confluens: a window into fungal evolution.</title>
        <authorList>
            <person name="Traeger S."/>
            <person name="Altegoer F."/>
            <person name="Freitag M."/>
            <person name="Gabaldon T."/>
            <person name="Kempken F."/>
            <person name="Kumar A."/>
            <person name="Marcet-Houben M."/>
            <person name="Poggeler S."/>
            <person name="Stajich J.E."/>
            <person name="Nowrousian M."/>
        </authorList>
    </citation>
    <scope>NUCLEOTIDE SEQUENCE [LARGE SCALE GENOMIC DNA]</scope>
    <source>
        <strain evidence="4">CBS 100304</strain>
        <tissue evidence="3">Vegetative mycelium</tissue>
    </source>
</reference>
<feature type="compositionally biased region" description="Acidic residues" evidence="1">
    <location>
        <begin position="149"/>
        <end position="177"/>
    </location>
</feature>
<evidence type="ECO:0000313" key="3">
    <source>
        <dbReference type="EMBL" id="CCX32158.1"/>
    </source>
</evidence>
<dbReference type="InterPro" id="IPR043069">
    <property type="entry name" value="Stc1_sf"/>
</dbReference>
<feature type="compositionally biased region" description="Polar residues" evidence="1">
    <location>
        <begin position="275"/>
        <end position="295"/>
    </location>
</feature>
<evidence type="ECO:0000259" key="2">
    <source>
        <dbReference type="Pfam" id="PF12898"/>
    </source>
</evidence>
<accession>U4LJM9</accession>
<dbReference type="InterPro" id="IPR024630">
    <property type="entry name" value="Stc1"/>
</dbReference>
<dbReference type="eggNOG" id="ENOG502SB6E">
    <property type="taxonomic scope" value="Eukaryota"/>
</dbReference>
<dbReference type="OrthoDB" id="3514033at2759"/>
<evidence type="ECO:0000256" key="1">
    <source>
        <dbReference type="SAM" id="MobiDB-lite"/>
    </source>
</evidence>
<evidence type="ECO:0000313" key="4">
    <source>
        <dbReference type="Proteomes" id="UP000018144"/>
    </source>
</evidence>
<protein>
    <submittedName>
        <fullName evidence="3">Similar to Meiotic chromosome segregation protein P8B7.28c acc. no. O94276</fullName>
    </submittedName>
</protein>
<proteinExistence type="predicted"/>
<dbReference type="Gene3D" id="3.30.60.210">
    <property type="entry name" value="Stc1 domain"/>
    <property type="match status" value="1"/>
</dbReference>
<dbReference type="Pfam" id="PF12898">
    <property type="entry name" value="Stc1"/>
    <property type="match status" value="1"/>
</dbReference>
<dbReference type="STRING" id="1076935.U4LJM9"/>